<dbReference type="EMBL" id="JAVRRA010016414">
    <property type="protein sequence ID" value="KAK5202170.1"/>
    <property type="molecule type" value="Genomic_DNA"/>
</dbReference>
<feature type="region of interest" description="Disordered" evidence="1">
    <location>
        <begin position="256"/>
        <end position="309"/>
    </location>
</feature>
<feature type="compositionally biased region" description="Basic and acidic residues" evidence="1">
    <location>
        <begin position="1"/>
        <end position="11"/>
    </location>
</feature>
<gene>
    <name evidence="2" type="ORF">LTR16_000140</name>
</gene>
<feature type="compositionally biased region" description="Basic and acidic residues" evidence="1">
    <location>
        <begin position="271"/>
        <end position="287"/>
    </location>
</feature>
<evidence type="ECO:0008006" key="4">
    <source>
        <dbReference type="Google" id="ProtNLM"/>
    </source>
</evidence>
<feature type="compositionally biased region" description="Basic and acidic residues" evidence="1">
    <location>
        <begin position="297"/>
        <end position="309"/>
    </location>
</feature>
<feature type="region of interest" description="Disordered" evidence="1">
    <location>
        <begin position="1"/>
        <end position="58"/>
    </location>
</feature>
<feature type="region of interest" description="Disordered" evidence="1">
    <location>
        <begin position="91"/>
        <end position="148"/>
    </location>
</feature>
<feature type="compositionally biased region" description="Acidic residues" evidence="1">
    <location>
        <begin position="357"/>
        <end position="426"/>
    </location>
</feature>
<comment type="caution">
    <text evidence="2">The sequence shown here is derived from an EMBL/GenBank/DDBJ whole genome shotgun (WGS) entry which is preliminary data.</text>
</comment>
<feature type="compositionally biased region" description="Basic and acidic residues" evidence="1">
    <location>
        <begin position="563"/>
        <end position="581"/>
    </location>
</feature>
<organism evidence="2 3">
    <name type="scientific">Cryomyces antarcticus</name>
    <dbReference type="NCBI Taxonomy" id="329879"/>
    <lineage>
        <taxon>Eukaryota</taxon>
        <taxon>Fungi</taxon>
        <taxon>Dikarya</taxon>
        <taxon>Ascomycota</taxon>
        <taxon>Pezizomycotina</taxon>
        <taxon>Dothideomycetes</taxon>
        <taxon>Dothideomycetes incertae sedis</taxon>
        <taxon>Cryomyces</taxon>
    </lineage>
</organism>
<dbReference type="InterPro" id="IPR018853">
    <property type="entry name" value="DUF2457"/>
</dbReference>
<reference evidence="2 3" key="1">
    <citation type="submission" date="2023-08" db="EMBL/GenBank/DDBJ databases">
        <title>Black Yeasts Isolated from many extreme environments.</title>
        <authorList>
            <person name="Coleine C."/>
            <person name="Stajich J.E."/>
            <person name="Selbmann L."/>
        </authorList>
    </citation>
    <scope>NUCLEOTIDE SEQUENCE [LARGE SCALE GENOMIC DNA]</scope>
    <source>
        <strain evidence="2 3">CCFEE 536</strain>
    </source>
</reference>
<feature type="compositionally biased region" description="Polar residues" evidence="1">
    <location>
        <begin position="110"/>
        <end position="127"/>
    </location>
</feature>
<keyword evidence="3" id="KW-1185">Reference proteome</keyword>
<feature type="region of interest" description="Disordered" evidence="1">
    <location>
        <begin position="527"/>
        <end position="709"/>
    </location>
</feature>
<name>A0ABR0LR58_9PEZI</name>
<sequence>MALHYQEHEPLRGGLDQRAMQNLPTSTTVSTIAEDEAAADVDEPPDDRGNSSRRPWSYDFTPVTSAHFEKERQPRFWRRESLLTQQLHFSETEAHTEDKRCRNSALPRGMSTTSTWSNPSIASTAELTSDDGITSPTTRASTPSPPLPSMKFNGFPSICQKPCLQDATVLRHNDENAASAPQSLTVVSREPAVEAVLGRKRCIMFSCGAKKDTTKPQVSKDAVPVKTIDQDPELPKRPCALKFACTVKDGPGNKKAFVTRYASPPPPPQRDTSHRDSDSTVKNESPKSVRKSPSTARPRELSLDSDASRTEATRFHEFASAEEEVDEWIQESTCHRSRLTVRDTLVKENQIRRLGEEAEEEALADEEDLVVEETDTAGDDDDDDLEEADEDEGDNAEESQDDISDAGFQTDDEEGFAVSDDESDADPENRWWTPGRSTAATSADIPDHIRPTTRRSASESSMSSRDSGRIAHSSSKRKLRRKRRALDILRPGTPELPDSTDFVCGTLDEDRPLEEAYISCMEQRRAANHKFVPQDIDPTFPTSDPDMEEDENDDDNVDVVEESDQHPFMHGNPDPHEERETRGRKHRDSKKRSPAHSPKRLRSPPPPAKRTTSHRSPPPPLRRVTSHRSPPPPLKRLTSHRSPPPPTRRLISHRSPPPPIGRHTQGRPSPSQSHLLFSRSPQRLRSPPLLRRLTSPPPSRRTSLAASPCSQAIGINHTSLAQRPEVTRRASLPYHAQRPFLRRLGSIADIESDEERAPTDTGAITIRVANGLDKKRIRRKEKFYQQYCNKRDDERRPRPGKGAERMKKIGLELAAYKGNPEDVTSY</sequence>
<feature type="compositionally biased region" description="Low complexity" evidence="1">
    <location>
        <begin position="454"/>
        <end position="465"/>
    </location>
</feature>
<evidence type="ECO:0000256" key="1">
    <source>
        <dbReference type="SAM" id="MobiDB-lite"/>
    </source>
</evidence>
<dbReference type="Pfam" id="PF10446">
    <property type="entry name" value="DUF2457"/>
    <property type="match status" value="2"/>
</dbReference>
<feature type="compositionally biased region" description="Basic and acidic residues" evidence="1">
    <location>
        <begin position="91"/>
        <end position="101"/>
    </location>
</feature>
<feature type="compositionally biased region" description="Low complexity" evidence="1">
    <location>
        <begin position="675"/>
        <end position="708"/>
    </location>
</feature>
<feature type="compositionally biased region" description="Polar residues" evidence="1">
    <location>
        <begin position="19"/>
        <end position="31"/>
    </location>
</feature>
<feature type="compositionally biased region" description="Acidic residues" evidence="1">
    <location>
        <begin position="545"/>
        <end position="562"/>
    </location>
</feature>
<protein>
    <recommendedName>
        <fullName evidence="4">CCT domain-containing protein</fullName>
    </recommendedName>
</protein>
<feature type="region of interest" description="Disordered" evidence="1">
    <location>
        <begin position="352"/>
        <end position="503"/>
    </location>
</feature>
<evidence type="ECO:0000313" key="2">
    <source>
        <dbReference type="EMBL" id="KAK5202170.1"/>
    </source>
</evidence>
<feature type="compositionally biased region" description="Basic residues" evidence="1">
    <location>
        <begin position="582"/>
        <end position="602"/>
    </location>
</feature>
<proteinExistence type="predicted"/>
<evidence type="ECO:0000313" key="3">
    <source>
        <dbReference type="Proteomes" id="UP001357485"/>
    </source>
</evidence>
<accession>A0ABR0LR58</accession>
<feature type="compositionally biased region" description="Acidic residues" evidence="1">
    <location>
        <begin position="33"/>
        <end position="45"/>
    </location>
</feature>
<dbReference type="Proteomes" id="UP001357485">
    <property type="component" value="Unassembled WGS sequence"/>
</dbReference>
<feature type="compositionally biased region" description="Basic residues" evidence="1">
    <location>
        <begin position="474"/>
        <end position="484"/>
    </location>
</feature>